<dbReference type="GO" id="GO:0055087">
    <property type="term" value="C:Ski complex"/>
    <property type="evidence" value="ECO:0007669"/>
    <property type="project" value="InterPro"/>
</dbReference>
<reference evidence="4 5" key="1">
    <citation type="journal article" date="2018" name="Science">
        <title>The opium poppy genome and morphinan production.</title>
        <authorList>
            <person name="Guo L."/>
            <person name="Winzer T."/>
            <person name="Yang X."/>
            <person name="Li Y."/>
            <person name="Ning Z."/>
            <person name="He Z."/>
            <person name="Teodor R."/>
            <person name="Lu Y."/>
            <person name="Bowser T.A."/>
            <person name="Graham I.A."/>
            <person name="Ye K."/>
        </authorList>
    </citation>
    <scope>NUCLEOTIDE SEQUENCE [LARGE SCALE GENOMIC DNA]</scope>
    <source>
        <strain evidence="5">cv. HN1</strain>
        <tissue evidence="4">Leaves</tissue>
    </source>
</reference>
<dbReference type="Gramene" id="RZC45821">
    <property type="protein sequence ID" value="RZC45821"/>
    <property type="gene ID" value="C5167_038773"/>
</dbReference>
<dbReference type="SMART" id="SM00028">
    <property type="entry name" value="TPR"/>
    <property type="match status" value="6"/>
</dbReference>
<protein>
    <recommendedName>
        <fullName evidence="6">Tetratricopeptide repeat protein SKI3</fullName>
    </recommendedName>
</protein>
<feature type="repeat" description="TPR" evidence="3">
    <location>
        <begin position="459"/>
        <end position="492"/>
    </location>
</feature>
<proteinExistence type="predicted"/>
<dbReference type="InterPro" id="IPR019734">
    <property type="entry name" value="TPR_rpt"/>
</dbReference>
<dbReference type="Pfam" id="PF13432">
    <property type="entry name" value="TPR_16"/>
    <property type="match status" value="1"/>
</dbReference>
<dbReference type="EMBL" id="CM010715">
    <property type="protein sequence ID" value="RZC45821.1"/>
    <property type="molecule type" value="Genomic_DNA"/>
</dbReference>
<evidence type="ECO:0008006" key="6">
    <source>
        <dbReference type="Google" id="ProtNLM"/>
    </source>
</evidence>
<dbReference type="PANTHER" id="PTHR15704">
    <property type="entry name" value="SUPERKILLER 3 PROTEIN-RELATED"/>
    <property type="match status" value="1"/>
</dbReference>
<dbReference type="SUPFAM" id="SSF81901">
    <property type="entry name" value="HCP-like"/>
    <property type="match status" value="1"/>
</dbReference>
<dbReference type="GO" id="GO:0006401">
    <property type="term" value="P:RNA catabolic process"/>
    <property type="evidence" value="ECO:0007669"/>
    <property type="project" value="InterPro"/>
</dbReference>
<evidence type="ECO:0000313" key="5">
    <source>
        <dbReference type="Proteomes" id="UP000316621"/>
    </source>
</evidence>
<evidence type="ECO:0000256" key="1">
    <source>
        <dbReference type="ARBA" id="ARBA00022737"/>
    </source>
</evidence>
<name>A0A4Y7IDU2_PAPSO</name>
<organism evidence="4 5">
    <name type="scientific">Papaver somniferum</name>
    <name type="common">Opium poppy</name>
    <dbReference type="NCBI Taxonomy" id="3469"/>
    <lineage>
        <taxon>Eukaryota</taxon>
        <taxon>Viridiplantae</taxon>
        <taxon>Streptophyta</taxon>
        <taxon>Embryophyta</taxon>
        <taxon>Tracheophyta</taxon>
        <taxon>Spermatophyta</taxon>
        <taxon>Magnoliopsida</taxon>
        <taxon>Ranunculales</taxon>
        <taxon>Papaveraceae</taxon>
        <taxon>Papaveroideae</taxon>
        <taxon>Papaver</taxon>
    </lineage>
</organism>
<dbReference type="Gene3D" id="1.25.40.10">
    <property type="entry name" value="Tetratricopeptide repeat domain"/>
    <property type="match status" value="3"/>
</dbReference>
<dbReference type="Proteomes" id="UP000316621">
    <property type="component" value="Chromosome 1"/>
</dbReference>
<dbReference type="OMA" id="CRAYVMQ"/>
<dbReference type="PANTHER" id="PTHR15704:SF7">
    <property type="entry name" value="SUPERKILLER COMPLEX PROTEIN 3"/>
    <property type="match status" value="1"/>
</dbReference>
<keyword evidence="1" id="KW-0677">Repeat</keyword>
<dbReference type="STRING" id="3469.A0A4Y7IDU2"/>
<evidence type="ECO:0000256" key="2">
    <source>
        <dbReference type="ARBA" id="ARBA00022803"/>
    </source>
</evidence>
<evidence type="ECO:0000256" key="3">
    <source>
        <dbReference type="PROSITE-ProRule" id="PRU00339"/>
    </source>
</evidence>
<keyword evidence="2 3" id="KW-0802">TPR repeat</keyword>
<accession>A0A4Y7IDU2</accession>
<dbReference type="AlphaFoldDB" id="A0A4Y7IDU2"/>
<keyword evidence="5" id="KW-1185">Reference proteome</keyword>
<dbReference type="InterPro" id="IPR039226">
    <property type="entry name" value="Ski3/TTC37"/>
</dbReference>
<dbReference type="SUPFAM" id="SSF48452">
    <property type="entry name" value="TPR-like"/>
    <property type="match status" value="2"/>
</dbReference>
<dbReference type="InterPro" id="IPR011990">
    <property type="entry name" value="TPR-like_helical_dom_sf"/>
</dbReference>
<dbReference type="PROSITE" id="PS50005">
    <property type="entry name" value="TPR"/>
    <property type="match status" value="1"/>
</dbReference>
<gene>
    <name evidence="4" type="ORF">C5167_038773</name>
</gene>
<sequence>MKSEDNEEEGLLLLKQLQESVDSDPTNASHHYNLALFILENKQEEEDKAKAVEHLVISAKLNPNNGSAFRLLGHYYSRFSIKDTSRASKCYQRSLTLNPDDFEAGEALCDLLSDDGKETLEVAVCRDASEKSPRAFWAYRRLGYLLAHQKKWTEAVQNLQQAIRGYPTCADLWETLGLAYQRLGMLTAAIKYGAAEPLKSYGQAIELEDTKIFALVESGNILLMLGSFRKLVKLSLVDGTSTILFLQMVVVCKGIEQFRQALDIAPHSVAAHCGLASGMLGLAKECVNSGAFAWGASLLQEASDIAKASTGLSGNASCTWKLHGDIQLTLAKCFPWMDGKMCIDYDEVAFRKSIASWKRSLYLAAVSASRSYQRALHLTPWKANIYADIAISMDLIRSMEERNEPKPISWQLPEKMSLGALFLEGDSSDFWVIFGCLSTHSPMKQHALIRGLQLDASLATAWAYLGKLYRKVGEKQSTAQAFDHARSIDPALALPWAGISTEFGSGGCTLDEAYESCLRAVQILPLAEFQIGLGNIAFLSGHLQSPQVFGAVCQAVHRAPHCPESHNLNGLVHEARSDYQSAIACYRLARYAINCSVRKTPESHLSDISANLARAYYMVNKFFQFLAGNAVDSSRECEGLKKEGLLDIRGLQIHALSLWKLGKNELALSVVRILAASISKMDNDTASASICLVCKLMYHVSGLESASSSILKMPRELLKSSSMSFIVFVIHVLDHSNRLESVIPIGRESLTSDEEIAEMHSLIALSKVVKTGLEQITDIQKGVHHLRKALHRYPHSSLLRNQLGYLLLSSKEWNDVHTAPRCTVVESPGFHVVDGLVSAPEILGAAVVACNSSIPTCIDPCMHGRQTISQLQRWLHQEPWNHTARYLLLLNFLQKAREERFPQHLCIILSRLVCVALSCEMYSKKDVAYQHQKFQLLLCASEISLQNGAHNDCIGHALDSLRLALPDSTRFFAHLVLCRAYAALEDFPKSQKEYMKCLELKTEHPVGLISLKLLESRFNLHIDTSTVNLKFEECLKEIGSSRNMWMAVFQLVLGQSYIWDQDLLHAEEALAQGCSLVDTDSCLFLCHGVICMELAKQQSGSQFLSLSVSSLRRAQEVSPIPLPIVSALLAQAEASLGSRGEWERNLRLEWFSWPSEPSNHSAGLIFEFYEEDNQLCFVSYIDTRPAELYFQMHLLARQLKGGPDSSLGVGFHRTPQTWILRAIHVNPSCSRYWKLLYKTKV</sequence>
<evidence type="ECO:0000313" key="4">
    <source>
        <dbReference type="EMBL" id="RZC45821.1"/>
    </source>
</evidence>